<dbReference type="AlphaFoldDB" id="A0A930UXF6"/>
<evidence type="ECO:0000256" key="3">
    <source>
        <dbReference type="ARBA" id="ARBA00022842"/>
    </source>
</evidence>
<dbReference type="SUPFAM" id="SSF51621">
    <property type="entry name" value="Phosphoenolpyruvate/pyruvate domain"/>
    <property type="match status" value="1"/>
</dbReference>
<dbReference type="GO" id="GO:0006107">
    <property type="term" value="P:oxaloacetate metabolic process"/>
    <property type="evidence" value="ECO:0007669"/>
    <property type="project" value="TreeGrafter"/>
</dbReference>
<comment type="cofactor">
    <cofactor evidence="1">
        <name>Mg(2+)</name>
        <dbReference type="ChEBI" id="CHEBI:18420"/>
    </cofactor>
</comment>
<comment type="caution">
    <text evidence="4">The sequence shown here is derived from an EMBL/GenBank/DDBJ whole genome shotgun (WGS) entry which is preliminary data.</text>
</comment>
<dbReference type="PANTHER" id="PTHR32308">
    <property type="entry name" value="LYASE BETA SUBUNIT, PUTATIVE (AFU_ORTHOLOGUE AFUA_4G13030)-RELATED"/>
    <property type="match status" value="1"/>
</dbReference>
<dbReference type="InterPro" id="IPR015813">
    <property type="entry name" value="Pyrv/PenolPyrv_kinase-like_dom"/>
</dbReference>
<sequence length="406" mass="43829">MRHFPFLSPAQDRDVFAVEPCRFDGASDAGTLALALGATLYSPGTRLGLADDAERAARIGATSHVWCLEDSIAHDDVSTAEANVVRQLGELHGRVTGGLAQAPLLFVRVRTPEQMERIVEGAGEAAAHLTGFVLPKFAPDRTGGRCLDTLAALRERTGLRLFGMPVLEHPDLAWQETRRRHLLGIRALTDAHRDIVLSVRVGGTDLCGLYGIRRAADTTIWDVAVVRGMLAEAINVFARHGDYAVSGPVWEHLAGPERLFKPQLRQTPFERAGLPRLRTQLLSEEADGLMREVSLDRANGLTGKTVIHPAHVGVVNALSTVAREEYDDALAVAAAADRGGASRSVAGTRMNEAGPHALWARQVLERAAVYGVLSHPDKLLDLLDAGREVSDRLYRTGSAGLGQVVR</sequence>
<reference evidence="4" key="1">
    <citation type="submission" date="2020-11" db="EMBL/GenBank/DDBJ databases">
        <title>Nocardioides sp. CBS4Y-1, whole genome shotgun sequence.</title>
        <authorList>
            <person name="Tuo L."/>
        </authorList>
    </citation>
    <scope>NUCLEOTIDE SEQUENCE</scope>
    <source>
        <strain evidence="4">CBS4Y-1</strain>
    </source>
</reference>
<dbReference type="PANTHER" id="PTHR32308:SF10">
    <property type="entry name" value="CITRATE LYASE SUBUNIT BETA"/>
    <property type="match status" value="1"/>
</dbReference>
<evidence type="ECO:0000313" key="5">
    <source>
        <dbReference type="Proteomes" id="UP000656804"/>
    </source>
</evidence>
<dbReference type="Pfam" id="PF15617">
    <property type="entry name" value="C-C_Bond_Lyase"/>
    <property type="match status" value="1"/>
</dbReference>
<keyword evidence="3" id="KW-0460">Magnesium</keyword>
<evidence type="ECO:0000313" key="4">
    <source>
        <dbReference type="EMBL" id="MBF4162663.1"/>
    </source>
</evidence>
<organism evidence="4 5">
    <name type="scientific">Nocardioides acrostichi</name>
    <dbReference type="NCBI Taxonomy" id="2784339"/>
    <lineage>
        <taxon>Bacteria</taxon>
        <taxon>Bacillati</taxon>
        <taxon>Actinomycetota</taxon>
        <taxon>Actinomycetes</taxon>
        <taxon>Propionibacteriales</taxon>
        <taxon>Nocardioidaceae</taxon>
        <taxon>Nocardioides</taxon>
    </lineage>
</organism>
<protein>
    <submittedName>
        <fullName evidence="4">HpcH/HpaI aldolase/citrate lyase family protein</fullName>
    </submittedName>
</protein>
<dbReference type="GO" id="GO:0000287">
    <property type="term" value="F:magnesium ion binding"/>
    <property type="evidence" value="ECO:0007669"/>
    <property type="project" value="TreeGrafter"/>
</dbReference>
<keyword evidence="2" id="KW-0479">Metal-binding</keyword>
<dbReference type="RefSeq" id="WP_194503921.1">
    <property type="nucleotide sequence ID" value="NZ_JADIVZ010000006.1"/>
</dbReference>
<evidence type="ECO:0000256" key="1">
    <source>
        <dbReference type="ARBA" id="ARBA00001946"/>
    </source>
</evidence>
<evidence type="ECO:0000256" key="2">
    <source>
        <dbReference type="ARBA" id="ARBA00022723"/>
    </source>
</evidence>
<dbReference type="Proteomes" id="UP000656804">
    <property type="component" value="Unassembled WGS sequence"/>
</dbReference>
<proteinExistence type="predicted"/>
<keyword evidence="5" id="KW-1185">Reference proteome</keyword>
<keyword evidence="4" id="KW-0456">Lyase</keyword>
<name>A0A930UXF6_9ACTN</name>
<dbReference type="InterPro" id="IPR040442">
    <property type="entry name" value="Pyrv_kinase-like_dom_sf"/>
</dbReference>
<dbReference type="GO" id="GO:0016829">
    <property type="term" value="F:lyase activity"/>
    <property type="evidence" value="ECO:0007669"/>
    <property type="project" value="UniProtKB-KW"/>
</dbReference>
<dbReference type="InterPro" id="IPR039480">
    <property type="entry name" value="C-C_Bond_Lyase-like"/>
</dbReference>
<dbReference type="Gene3D" id="3.20.20.60">
    <property type="entry name" value="Phosphoenolpyruvate-binding domains"/>
    <property type="match status" value="2"/>
</dbReference>
<dbReference type="EMBL" id="JADIVZ010000006">
    <property type="protein sequence ID" value="MBF4162663.1"/>
    <property type="molecule type" value="Genomic_DNA"/>
</dbReference>
<gene>
    <name evidence="4" type="ORF">ISG29_13275</name>
</gene>
<accession>A0A930UXF6</accession>